<proteinExistence type="predicted"/>
<evidence type="ECO:0000313" key="1">
    <source>
        <dbReference type="EMBL" id="CAB5222966.1"/>
    </source>
</evidence>
<protein>
    <recommendedName>
        <fullName evidence="2">Lin1244/Lin1753-like N-terminal domain-containing protein</fullName>
    </recommendedName>
</protein>
<dbReference type="InterPro" id="IPR010781">
    <property type="entry name" value="DUF1376"/>
</dbReference>
<gene>
    <name evidence="1" type="ORF">UFOVP378_41</name>
</gene>
<accession>A0A6J7WY96</accession>
<evidence type="ECO:0008006" key="2">
    <source>
        <dbReference type="Google" id="ProtNLM"/>
    </source>
</evidence>
<organism evidence="1">
    <name type="scientific">uncultured Caudovirales phage</name>
    <dbReference type="NCBI Taxonomy" id="2100421"/>
    <lineage>
        <taxon>Viruses</taxon>
        <taxon>Duplodnaviria</taxon>
        <taxon>Heunggongvirae</taxon>
        <taxon>Uroviricota</taxon>
        <taxon>Caudoviricetes</taxon>
        <taxon>Peduoviridae</taxon>
        <taxon>Maltschvirus</taxon>
        <taxon>Maltschvirus maltsch</taxon>
    </lineage>
</organism>
<sequence length="271" mass="30943">MHYYQHHIGDFIKDTSFLTNEEVGIYLKLLWLYYDTENPLPNSLFELSMKVNARDQQDAITGILEMFFTLQDNEWHHTRCDKEIQHYHQQLNTASKAGKASAAKRALNKKSTTVERPLDLCSTDVQPTNNQEPITINHKPKREKATVVACPHDVGLQEWQDWLSLRKAKKAPVTETVLKSARKEAEKAGITLNAFLTIWCARGSQGLQAEWLKTNERQTFAQQAADIARTTVPAQHSGPDPVLLKIEADRQKAAPMPDHIRQQINQVLRKV</sequence>
<reference evidence="1" key="1">
    <citation type="submission" date="2020-05" db="EMBL/GenBank/DDBJ databases">
        <authorList>
            <person name="Chiriac C."/>
            <person name="Salcher M."/>
            <person name="Ghai R."/>
            <person name="Kavagutti S V."/>
        </authorList>
    </citation>
    <scope>NUCLEOTIDE SEQUENCE</scope>
</reference>
<dbReference type="Pfam" id="PF07120">
    <property type="entry name" value="DUF1376"/>
    <property type="match status" value="1"/>
</dbReference>
<dbReference type="EMBL" id="LR798306">
    <property type="protein sequence ID" value="CAB5222966.1"/>
    <property type="molecule type" value="Genomic_DNA"/>
</dbReference>
<name>A0A6J7WY96_9CAUD</name>